<keyword evidence="1 7" id="KW-1003">Cell membrane</keyword>
<keyword evidence="5 7" id="KW-0456">Lyase</keyword>
<comment type="function">
    <text evidence="7">Functions as a peptidoglycan terminase that cleaves nascent peptidoglycan strands endolytically to terminate their elongation.</text>
</comment>
<gene>
    <name evidence="7 9" type="primary">mltG</name>
    <name evidence="9" type="ORF">GOB81_03250</name>
</gene>
<evidence type="ECO:0000256" key="1">
    <source>
        <dbReference type="ARBA" id="ARBA00022475"/>
    </source>
</evidence>
<keyword evidence="7" id="KW-0997">Cell inner membrane</keyword>
<dbReference type="EMBL" id="WOSY01000002">
    <property type="protein sequence ID" value="NHN87648.1"/>
    <property type="molecule type" value="Genomic_DNA"/>
</dbReference>
<keyword evidence="10" id="KW-1185">Reference proteome</keyword>
<evidence type="ECO:0000256" key="4">
    <source>
        <dbReference type="ARBA" id="ARBA00023136"/>
    </source>
</evidence>
<evidence type="ECO:0000256" key="7">
    <source>
        <dbReference type="HAMAP-Rule" id="MF_02065"/>
    </source>
</evidence>
<dbReference type="Pfam" id="PF02618">
    <property type="entry name" value="YceG"/>
    <property type="match status" value="1"/>
</dbReference>
<dbReference type="RefSeq" id="WP_173568923.1">
    <property type="nucleotide sequence ID" value="NZ_WOSY01000002.1"/>
</dbReference>
<evidence type="ECO:0000313" key="10">
    <source>
        <dbReference type="Proteomes" id="UP000631653"/>
    </source>
</evidence>
<dbReference type="Gene3D" id="3.30.160.60">
    <property type="entry name" value="Classic Zinc Finger"/>
    <property type="match status" value="1"/>
</dbReference>
<evidence type="ECO:0000256" key="3">
    <source>
        <dbReference type="ARBA" id="ARBA00022989"/>
    </source>
</evidence>
<dbReference type="PANTHER" id="PTHR30518:SF2">
    <property type="entry name" value="ENDOLYTIC MUREIN TRANSGLYCOSYLASE"/>
    <property type="match status" value="1"/>
</dbReference>
<comment type="catalytic activity">
    <reaction evidence="7">
        <text>a peptidoglycan chain = a peptidoglycan chain with N-acetyl-1,6-anhydromuramyl-[peptide] at the reducing end + a peptidoglycan chain with N-acetylglucosamine at the non-reducing end.</text>
        <dbReference type="EC" id="4.2.2.29"/>
    </reaction>
</comment>
<keyword evidence="2 7" id="KW-0812">Transmembrane</keyword>
<feature type="compositionally biased region" description="Basic residues" evidence="8">
    <location>
        <begin position="14"/>
        <end position="26"/>
    </location>
</feature>
<evidence type="ECO:0000256" key="2">
    <source>
        <dbReference type="ARBA" id="ARBA00022692"/>
    </source>
</evidence>
<evidence type="ECO:0000256" key="5">
    <source>
        <dbReference type="ARBA" id="ARBA00023239"/>
    </source>
</evidence>
<comment type="caution">
    <text evidence="9">The sequence shown here is derived from an EMBL/GenBank/DDBJ whole genome shotgun (WGS) entry which is preliminary data.</text>
</comment>
<evidence type="ECO:0000313" key="9">
    <source>
        <dbReference type="EMBL" id="NHN87648.1"/>
    </source>
</evidence>
<evidence type="ECO:0000256" key="6">
    <source>
        <dbReference type="ARBA" id="ARBA00023316"/>
    </source>
</evidence>
<reference evidence="9 10" key="1">
    <citation type="journal article" date="2020" name="Int. J. Syst. Evol. Microbiol.">
        <title>Novel acetic acid bacteria from cider fermentations: Acetobacter conturbans sp. nov. and Acetobacter fallax sp. nov.</title>
        <authorList>
            <person name="Sombolestani A.S."/>
            <person name="Cleenwerck I."/>
            <person name="Cnockaert M."/>
            <person name="Borremans W."/>
            <person name="Wieme A.D."/>
            <person name="De Vuyst L."/>
            <person name="Vandamme P."/>
        </authorList>
    </citation>
    <scope>NUCLEOTIDE SEQUENCE [LARGE SCALE GENOMIC DNA]</scope>
    <source>
        <strain evidence="9 10">LMG 1627</strain>
    </source>
</reference>
<dbReference type="HAMAP" id="MF_02065">
    <property type="entry name" value="MltG"/>
    <property type="match status" value="1"/>
</dbReference>
<dbReference type="CDD" id="cd08010">
    <property type="entry name" value="MltG_like"/>
    <property type="match status" value="1"/>
</dbReference>
<organism evidence="9 10">
    <name type="scientific">Acetobacter conturbans</name>
    <dbReference type="NCBI Taxonomy" id="1737472"/>
    <lineage>
        <taxon>Bacteria</taxon>
        <taxon>Pseudomonadati</taxon>
        <taxon>Pseudomonadota</taxon>
        <taxon>Alphaproteobacteria</taxon>
        <taxon>Acetobacterales</taxon>
        <taxon>Acetobacteraceae</taxon>
        <taxon>Acetobacter</taxon>
    </lineage>
</organism>
<keyword evidence="6 7" id="KW-0961">Cell wall biogenesis/degradation</keyword>
<dbReference type="InterPro" id="IPR003770">
    <property type="entry name" value="MLTG-like"/>
</dbReference>
<evidence type="ECO:0000256" key="8">
    <source>
        <dbReference type="SAM" id="MobiDB-lite"/>
    </source>
</evidence>
<dbReference type="EC" id="4.2.2.29" evidence="7"/>
<feature type="site" description="Important for catalytic activity" evidence="7">
    <location>
        <position position="232"/>
    </location>
</feature>
<comment type="similarity">
    <text evidence="7">Belongs to the transglycosylase MltG family.</text>
</comment>
<dbReference type="NCBIfam" id="TIGR00247">
    <property type="entry name" value="endolytic transglycosylase MltG"/>
    <property type="match status" value="1"/>
</dbReference>
<keyword evidence="3 7" id="KW-1133">Transmembrane helix</keyword>
<feature type="transmembrane region" description="Helical" evidence="7">
    <location>
        <begin position="34"/>
        <end position="55"/>
    </location>
</feature>
<feature type="region of interest" description="Disordered" evidence="8">
    <location>
        <begin position="1"/>
        <end position="26"/>
    </location>
</feature>
<dbReference type="PANTHER" id="PTHR30518">
    <property type="entry name" value="ENDOLYTIC MUREIN TRANSGLYCOSYLASE"/>
    <property type="match status" value="1"/>
</dbReference>
<comment type="subcellular location">
    <subcellularLocation>
        <location evidence="7">Cell inner membrane</location>
        <topology evidence="7">Single-pass membrane protein</topology>
    </subcellularLocation>
</comment>
<name>A0ABX0JZZ7_9PROT</name>
<accession>A0ABX0JZZ7</accession>
<sequence length="361" mass="38409">MDRPLVGESGSGLKKAKPAKKSGKQTKRFRWGRLAGGLFLAAAVTSAGAVGAGWWRYTMPGPLPEATALVIPHGGYASTIAALQQGQALSTDAVDTFVFRAAIPLTHREGQLHAAELLFPAHASMRDILSVLRHGRPVLHPLTIPEGLTASQILTIISAAPFLKGTAEELGEGEVLPETYRYLRDTDRVALTERMKHAMRREVDAIWQGRDQTIPLTDPAQLVTLASIVEKETGLPDERPHIARVFLNRLKLGMKLQSDPTTIFALNNGAGALGRPLTHSDLMTPSPYNTYMVTGLPPGPICSPGGAALQAVAHPAPGDDLYFVATGNGGHNFAGSLDEHNRNVAALRKMQDGVSGGAPSP</sequence>
<keyword evidence="4 7" id="KW-0472">Membrane</keyword>
<proteinExistence type="inferred from homology"/>
<protein>
    <recommendedName>
        <fullName evidence="7">Endolytic murein transglycosylase</fullName>
        <ecNumber evidence="7">4.2.2.29</ecNumber>
    </recommendedName>
    <alternativeName>
        <fullName evidence="7">Peptidoglycan lytic transglycosylase</fullName>
    </alternativeName>
    <alternativeName>
        <fullName evidence="7">Peptidoglycan polymerization terminase</fullName>
    </alternativeName>
</protein>
<dbReference type="Proteomes" id="UP000631653">
    <property type="component" value="Unassembled WGS sequence"/>
</dbReference>